<feature type="region of interest" description="Disordered" evidence="5">
    <location>
        <begin position="2685"/>
        <end position="2705"/>
    </location>
</feature>
<dbReference type="RefSeq" id="XP_055867455.1">
    <property type="nucleotide sequence ID" value="XM_056011480.1"/>
</dbReference>
<feature type="compositionally biased region" description="Low complexity" evidence="5">
    <location>
        <begin position="2688"/>
        <end position="2697"/>
    </location>
</feature>
<feature type="compositionally biased region" description="Low complexity" evidence="5">
    <location>
        <begin position="2830"/>
        <end position="2851"/>
    </location>
</feature>
<feature type="compositionally biased region" description="Low complexity" evidence="5">
    <location>
        <begin position="2317"/>
        <end position="2347"/>
    </location>
</feature>
<feature type="compositionally biased region" description="Basic and acidic residues" evidence="5">
    <location>
        <begin position="2268"/>
        <end position="2277"/>
    </location>
</feature>
<feature type="compositionally biased region" description="Basic residues" evidence="5">
    <location>
        <begin position="24"/>
        <end position="36"/>
    </location>
</feature>
<feature type="compositionally biased region" description="Polar residues" evidence="5">
    <location>
        <begin position="1427"/>
        <end position="1442"/>
    </location>
</feature>
<feature type="region of interest" description="Disordered" evidence="5">
    <location>
        <begin position="2265"/>
        <end position="2507"/>
    </location>
</feature>
<evidence type="ECO:0000256" key="5">
    <source>
        <dbReference type="SAM" id="MobiDB-lite"/>
    </source>
</evidence>
<feature type="compositionally biased region" description="Low complexity" evidence="5">
    <location>
        <begin position="2278"/>
        <end position="2289"/>
    </location>
</feature>
<feature type="compositionally biased region" description="Basic and acidic residues" evidence="5">
    <location>
        <begin position="2479"/>
        <end position="2496"/>
    </location>
</feature>
<dbReference type="PANTHER" id="PTHR15729:SF10">
    <property type="entry name" value="GTPASE-ACTIVATING PROTEIN CDGAPR"/>
    <property type="match status" value="1"/>
</dbReference>
<dbReference type="Proteomes" id="UP001165740">
    <property type="component" value="Chromosome 14"/>
</dbReference>
<feature type="compositionally biased region" description="Basic and acidic residues" evidence="5">
    <location>
        <begin position="1020"/>
        <end position="1033"/>
    </location>
</feature>
<dbReference type="PROSITE" id="PS50002">
    <property type="entry name" value="SH3"/>
    <property type="match status" value="1"/>
</dbReference>
<feature type="domain" description="SH3" evidence="6">
    <location>
        <begin position="267"/>
        <end position="329"/>
    </location>
</feature>
<feature type="region of interest" description="Disordered" evidence="5">
    <location>
        <begin position="2107"/>
        <end position="2135"/>
    </location>
</feature>
<reference evidence="9 10" key="1">
    <citation type="submission" date="2025-04" db="UniProtKB">
        <authorList>
            <consortium name="RefSeq"/>
        </authorList>
    </citation>
    <scope>IDENTIFICATION</scope>
</reference>
<protein>
    <submittedName>
        <fullName evidence="9 10">Serine-rich adhesin for platelets-like isoform X1</fullName>
    </submittedName>
</protein>
<comment type="similarity">
    <text evidence="1">Belongs to the PX domain-containing GAP family.</text>
</comment>
<feature type="region of interest" description="Disordered" evidence="5">
    <location>
        <begin position="1597"/>
        <end position="1639"/>
    </location>
</feature>
<feature type="compositionally biased region" description="Low complexity" evidence="5">
    <location>
        <begin position="866"/>
        <end position="882"/>
    </location>
</feature>
<feature type="compositionally biased region" description="Polar residues" evidence="5">
    <location>
        <begin position="2942"/>
        <end position="2956"/>
    </location>
</feature>
<feature type="compositionally biased region" description="Low complexity" evidence="5">
    <location>
        <begin position="2993"/>
        <end position="3010"/>
    </location>
</feature>
<dbReference type="InterPro" id="IPR000198">
    <property type="entry name" value="RhoGAP_dom"/>
</dbReference>
<dbReference type="PANTHER" id="PTHR15729">
    <property type="entry name" value="CDC42 GTPASE-ACTIVATING PROTEIN"/>
    <property type="match status" value="1"/>
</dbReference>
<feature type="region of interest" description="Disordered" evidence="5">
    <location>
        <begin position="2782"/>
        <end position="2876"/>
    </location>
</feature>
<feature type="compositionally biased region" description="Low complexity" evidence="5">
    <location>
        <begin position="378"/>
        <end position="394"/>
    </location>
</feature>
<feature type="compositionally biased region" description="Low complexity" evidence="5">
    <location>
        <begin position="1927"/>
        <end position="1944"/>
    </location>
</feature>
<feature type="compositionally biased region" description="Polar residues" evidence="5">
    <location>
        <begin position="1006"/>
        <end position="1016"/>
    </location>
</feature>
<dbReference type="SUPFAM" id="SSF64268">
    <property type="entry name" value="PX domain"/>
    <property type="match status" value="1"/>
</dbReference>
<dbReference type="SUPFAM" id="SSF50044">
    <property type="entry name" value="SH3-domain"/>
    <property type="match status" value="1"/>
</dbReference>
<feature type="compositionally biased region" description="Low complexity" evidence="5">
    <location>
        <begin position="1776"/>
        <end position="1788"/>
    </location>
</feature>
<dbReference type="SUPFAM" id="SSF48350">
    <property type="entry name" value="GTPase activation domain, GAP"/>
    <property type="match status" value="1"/>
</dbReference>
<accession>A0A9W2YXK3</accession>
<keyword evidence="2 4" id="KW-0728">SH3 domain</keyword>
<gene>
    <name evidence="9 10 11 12" type="primary">LOC106058318</name>
</gene>
<feature type="region of interest" description="Disordered" evidence="5">
    <location>
        <begin position="1404"/>
        <end position="1447"/>
    </location>
</feature>
<feature type="region of interest" description="Disordered" evidence="5">
    <location>
        <begin position="366"/>
        <end position="487"/>
    </location>
</feature>
<feature type="compositionally biased region" description="Basic and acidic residues" evidence="5">
    <location>
        <begin position="2962"/>
        <end position="2981"/>
    </location>
</feature>
<feature type="compositionally biased region" description="Low complexity" evidence="5">
    <location>
        <begin position="437"/>
        <end position="487"/>
    </location>
</feature>
<dbReference type="OMA" id="PDLTEEC"/>
<feature type="compositionally biased region" description="Polar residues" evidence="5">
    <location>
        <begin position="1059"/>
        <end position="1069"/>
    </location>
</feature>
<feature type="compositionally biased region" description="Basic and acidic residues" evidence="5">
    <location>
        <begin position="2573"/>
        <end position="2586"/>
    </location>
</feature>
<evidence type="ECO:0000256" key="3">
    <source>
        <dbReference type="ARBA" id="ARBA00022468"/>
    </source>
</evidence>
<feature type="region of interest" description="Disordered" evidence="5">
    <location>
        <begin position="1723"/>
        <end position="1800"/>
    </location>
</feature>
<sequence>MFTEPGVSPSMFHVQNIYGTPQISRRRQGQGLKPRRMTLIDLRNVPLNDEEVSHRKGSSGTIKSESGFSHSHHPKQPQETKDTVTPQGVKVSTMKVKYVAPAGQGGSGGGQGSSEQTRFPKLEEYAHFHYDQVEIPSLKLAMCSDDANNYKHNTELSEDSRMFLVSVSVGSTRTWIIRRSLDNFDMLDKQLHRCIFDRRFSHLEDLKAAQLETKSRQDVQAVLQNYLSHFSELASGMINCGSVLSWMEMDNRGHRLVATDDSGINTPAIAAAHVIKRYNAQAADEISLQVGDMISVIDMPSAEDTVWWRGKRGFEVGFFPSECVELIGDKVPASMASYCPEPLATAAASRKPCENLVELPPIPISATLPPLPPPPTTPAALTTSNSTSHSNAATPHSASHGSTSHFISHSSANASPSTIHSFTQGSATPSHSAIQGSSPISLTSSHSSTSSSTSHGSAPQSYTASHGSTPSSSTPSPSPSRSSNTSVATASSVGTFSLSAASALSYPDSSPTMIRKHGKLLSFLRTFFSHRPPRNQLKQSGIVKERVFGCDLGEHLLNSGHDVPLLLKSCTDIIEEHGIVHGIYRLSGITSNIQKLRLAFDEDRVPDLTEDCYLQDIHSISSLLKMYFRELPNPLLTYQLYDKFAEAVRDEDNKLLKIHDVVQQLPPPHYRTTEYLMRHLARVAAYGHETEMHSKNLAIVWAPNLLRSKELEAGGGAAALQGVGIQAVVTECLICYCDIIFSDKMPNYSSTENGKGQKKPRPKSLAISTPTRLLSLEEARERAFIGHLAPKKFIDVGGGPKNLPSKYHTVIDLPGYKTSTENIVYKPVLSKFSKLGLTLMPSKFQLSPSDEGKKTQSSSKENKPVSGNKKSASMSAGSASTAGSGGWKSIFSKPRSGSVKKARKSSQESVTLGPVQAKAITEEDVHNWKRHLRSAKSAESLFSITNTSRTGSISSRTSQSNTENSSAPTTNNKQEVSPNGKANPVTFHLSHKRSLSSDAPAVLRNRQISQESSRNSECIDDSRQSFHRGDSARKALHRRIPSAPNTPRQDRRPTKERSSSMTRGDTSGSGEDMDISLEDFIYPKRESQGDIDIDAAIKSRLQQVADQSRFAKSNEELTSPLKRGARSPTMGRKKAKGEDESPSHLSPGSPRYMSRKVTSSAGDVPAKVDSSPYDNDDRESRMRHFYSRFHDYAEILSDDDIGLARTPDSQGTMSVSSSGCNMQEVLDQIDTRLAMNAMLFPRPGIGDTSNYRVGDDASVSKETVFSSGIETTTTTTLVNNSQKETEFSVNQPALLSSFKQTEFPAVVHAVPREQVKQLLGLDEPDHAAERTPSDKHLPGTVVGQKKVETNKSSGTIFHKGVSDKSNLGVSATRVVRRRAEFIPSSSATSRDMDNLQDLLNSLENEGVPSSASSKHSSPGVQEKHRSPQNLSYQSSNSGSFESDVSAPDQKGAVRLGMSKCLSVPSDIARSLENVTESQSDMLSSVTISELSMSINSFTNAQEGITPTNGRDALRVDESDPRRRRSTSLDSLTENDHLMTRTLREINRQMDVAFKHDTGSHRMISSDLELSTSPEVKVTPQALADLRSAAIVRVLDKNQEDPSSYSENSNISGSSLKPKKHSLAVSRNAKSYSQSDSEDSLTFVTDVASTNSLANIPLLSPTVETRDNKFSEHYGQTDTGSCQAEIGPDREHSSMHVTETFTEYRQTHRQQDDHITMETRVIQPRLRRQDHGGPKSSSSSSGALTDSQHQFSDLNSHSVQDSSGGRSNIANMCRNRSTSSSSTSSVSSKSSEEFDEVASPDEDAAVVLSATRDSRRDLGQVPLGLTDRRNLGSLSVALPSADAGQYHVVRRQHSPRVDQRSPLNSPRFDLSLSPRSRLLEEANPSDNISWQSNALFAAGAQMDETETERMSSLCAVGIMSQRARLSRESSNSSLQSPESSVQFSSLRSPLATPLREALPDLVQSTTTPLEDEQTVSDMQARSNVPLQLALYHPDEFSMDIPASISTSAPYPITIHPSPSLPQVHTSMDVIMENKMTLKKSNTDNCISEQSSNSFEFFRNGSGDACQILGGNLRSNSFDETLTPKPSEASSLEIYGPDSMVQSLDDDVFERKSDHHSLSRRRPEFDQHPNRTHQPSNWKVNISSEDEVAMEVDNLCNKLVDELKSPRSDSSMTFSPADDTFTVLASKDVRTDIDENGAVSMEVETSLEVHGSEPATPMVRERRLIRSSSIEGGEKVKTRVVSVENCQGEIDQEEVQNVLNQGREMLLSPDSRDGLDRTLDSLTPTSDSSLPGRKTSFSKIPRPKASPDVIHKFSSCNPSYRSSFSGSMSASMHADISPSSSSTSSSSSSKTGHTRRGSEASPVTSVKKGSHARRSSDTKVIDFSSGNVSPTTRNQPTAGTSSKPNPRSRDIKNTPDNKSSRIPLSHRVPSPQSESSSLGIGKPQSKIPSPVPKPRKMSNSLRSQHGGLLADDVIEVTRQSVKRENTGKSEKESVKKEAASSSKKTVTVKDVPEKGAKLVIEQDLKKKVQTVHAKKVNQPSRQVAEALDAENNSCHQSKGTESKENSMPGTITKKLSNDNKTETFEKKTPPPVAKRKFHYDSKSLPRRSKFLESQVSFSQQSTGSPCQYSDIAGSRSSLDDSFLQLAAERHDLFVPEDSEEGMLGLCSGSLRVKPSQKMQSLMDLFERGSDSNMSDSSGSPGTRHRDRTYSGSLIAHSGHLTPCLEAVKHEQEMVEEDTLQRSLQDFCHFSVSSHVSRSRERVVPTVETDVRETDVSVACSDNVVSRTTVKSKSQSATQGPASSPKERPRSSVDLRQRPSSPVRKPCKEKVLSPGSSSSATSSASSPSVAAKNSRPPKYKNNSRTYSESSTSESDTAYHTEGSTVRFASSHISSMSSSFTSSIGSDPFSSQGQQLSGTQPAVIRRRTDPKKDLKAKDSKLLISSQTTNTPAQSPSACTPPTSPRNNERRNSIKELRQVFERCENENSLVTPDVEQLSSETTSPSSLSSSFPSTHQMPTPRARVRSTSPQPEEHRRERVNIMRLSLEIPLSSVGPLTHGADLKSQPLRLGPKPFYGTQK</sequence>
<feature type="compositionally biased region" description="Basic and acidic residues" evidence="5">
    <location>
        <begin position="1511"/>
        <end position="1520"/>
    </location>
</feature>
<feature type="compositionally biased region" description="Polar residues" evidence="5">
    <location>
        <begin position="1741"/>
        <end position="1775"/>
    </location>
</feature>
<dbReference type="Gene3D" id="2.30.30.40">
    <property type="entry name" value="SH3 Domains"/>
    <property type="match status" value="1"/>
</dbReference>
<dbReference type="OrthoDB" id="5873004at2759"/>
<dbReference type="SMART" id="SM00326">
    <property type="entry name" value="SH3"/>
    <property type="match status" value="1"/>
</dbReference>
<feature type="compositionally biased region" description="Basic and acidic residues" evidence="5">
    <location>
        <begin position="2922"/>
        <end position="2936"/>
    </location>
</feature>
<organism evidence="8 12">
    <name type="scientific">Biomphalaria glabrata</name>
    <name type="common">Bloodfluke planorb</name>
    <name type="synonym">Freshwater snail</name>
    <dbReference type="NCBI Taxonomy" id="6526"/>
    <lineage>
        <taxon>Eukaryota</taxon>
        <taxon>Metazoa</taxon>
        <taxon>Spiralia</taxon>
        <taxon>Lophotrochozoa</taxon>
        <taxon>Mollusca</taxon>
        <taxon>Gastropoda</taxon>
        <taxon>Heterobranchia</taxon>
        <taxon>Euthyneura</taxon>
        <taxon>Panpulmonata</taxon>
        <taxon>Hygrophila</taxon>
        <taxon>Lymnaeoidea</taxon>
        <taxon>Planorbidae</taxon>
        <taxon>Biomphalaria</taxon>
    </lineage>
</organism>
<feature type="compositionally biased region" description="Polar residues" evidence="5">
    <location>
        <begin position="396"/>
        <end position="436"/>
    </location>
</feature>
<keyword evidence="8" id="KW-1185">Reference proteome</keyword>
<feature type="compositionally biased region" description="Basic and acidic residues" evidence="5">
    <location>
        <begin position="1325"/>
        <end position="1337"/>
    </location>
</feature>
<evidence type="ECO:0000256" key="4">
    <source>
        <dbReference type="PROSITE-ProRule" id="PRU00192"/>
    </source>
</evidence>
<dbReference type="PROSITE" id="PS50238">
    <property type="entry name" value="RHOGAP"/>
    <property type="match status" value="1"/>
</dbReference>
<feature type="compositionally biased region" description="Low complexity" evidence="5">
    <location>
        <begin position="2860"/>
        <end position="2871"/>
    </location>
</feature>
<evidence type="ECO:0000313" key="11">
    <source>
        <dbReference type="RefSeq" id="XP_055867457.1"/>
    </source>
</evidence>
<dbReference type="Gene3D" id="1.10.555.10">
    <property type="entry name" value="Rho GTPase activation protein"/>
    <property type="match status" value="1"/>
</dbReference>
<dbReference type="InterPro" id="IPR001452">
    <property type="entry name" value="SH3_domain"/>
</dbReference>
<feature type="region of interest" description="Disordered" evidence="5">
    <location>
        <begin position="2888"/>
        <end position="3033"/>
    </location>
</feature>
<evidence type="ECO:0000259" key="7">
    <source>
        <dbReference type="PROSITE" id="PS50238"/>
    </source>
</evidence>
<feature type="compositionally biased region" description="Basic and acidic residues" evidence="5">
    <location>
        <begin position="2107"/>
        <end position="2127"/>
    </location>
</feature>
<feature type="region of interest" description="Disordered" evidence="5">
    <location>
        <begin position="843"/>
        <end position="915"/>
    </location>
</feature>
<name>A0A9W2YXK3_BIOGL</name>
<dbReference type="GeneID" id="106058318"/>
<evidence type="ECO:0000313" key="8">
    <source>
        <dbReference type="Proteomes" id="UP001165740"/>
    </source>
</evidence>
<dbReference type="SMART" id="SM00324">
    <property type="entry name" value="RhoGAP"/>
    <property type="match status" value="1"/>
</dbReference>
<dbReference type="FunFam" id="2.30.30.40:FF:000207">
    <property type="entry name" value="CLUMA_CG020965, isoform A"/>
    <property type="match status" value="1"/>
</dbReference>
<feature type="compositionally biased region" description="Polar residues" evidence="5">
    <location>
        <begin position="963"/>
        <end position="977"/>
    </location>
</feature>
<evidence type="ECO:0000259" key="6">
    <source>
        <dbReference type="PROSITE" id="PS50002"/>
    </source>
</evidence>
<feature type="compositionally biased region" description="Polar residues" evidence="5">
    <location>
        <begin position="1627"/>
        <end position="1639"/>
    </location>
</feature>
<feature type="compositionally biased region" description="Basic and acidic residues" evidence="5">
    <location>
        <begin position="1048"/>
        <end position="1058"/>
    </location>
</feature>
<evidence type="ECO:0000313" key="12">
    <source>
        <dbReference type="RefSeq" id="XP_055867458.1"/>
    </source>
</evidence>
<feature type="domain" description="Rho-GAP" evidence="7">
    <location>
        <begin position="550"/>
        <end position="741"/>
    </location>
</feature>
<evidence type="ECO:0000313" key="10">
    <source>
        <dbReference type="RefSeq" id="XP_055867456.1"/>
    </source>
</evidence>
<dbReference type="GO" id="GO:0005096">
    <property type="term" value="F:GTPase activator activity"/>
    <property type="evidence" value="ECO:0007669"/>
    <property type="project" value="UniProtKB-KW"/>
</dbReference>
<keyword evidence="3" id="KW-0343">GTPase activation</keyword>
<dbReference type="Pfam" id="PF00620">
    <property type="entry name" value="RhoGAP"/>
    <property type="match status" value="1"/>
</dbReference>
<dbReference type="GO" id="GO:0007264">
    <property type="term" value="P:small GTPase-mediated signal transduction"/>
    <property type="evidence" value="ECO:0007669"/>
    <property type="project" value="TreeGrafter"/>
</dbReference>
<dbReference type="Pfam" id="PF14604">
    <property type="entry name" value="SH3_9"/>
    <property type="match status" value="1"/>
</dbReference>
<feature type="region of interest" description="Disordered" evidence="5">
    <location>
        <begin position="1499"/>
        <end position="1535"/>
    </location>
</feature>
<feature type="region of interest" description="Disordered" evidence="5">
    <location>
        <begin position="1670"/>
        <end position="1693"/>
    </location>
</feature>
<dbReference type="InterPro" id="IPR036028">
    <property type="entry name" value="SH3-like_dom_sf"/>
</dbReference>
<dbReference type="CDD" id="cd11835">
    <property type="entry name" value="SH3_ARHGAP32_33"/>
    <property type="match status" value="1"/>
</dbReference>
<dbReference type="RefSeq" id="XP_055867457.1">
    <property type="nucleotide sequence ID" value="XM_056011482.1"/>
</dbReference>
<evidence type="ECO:0000256" key="1">
    <source>
        <dbReference type="ARBA" id="ARBA00008795"/>
    </source>
</evidence>
<dbReference type="InterPro" id="IPR036871">
    <property type="entry name" value="PX_dom_sf"/>
</dbReference>
<feature type="compositionally biased region" description="Polar residues" evidence="5">
    <location>
        <begin position="2382"/>
        <end position="2403"/>
    </location>
</feature>
<evidence type="ECO:0000256" key="2">
    <source>
        <dbReference type="ARBA" id="ARBA00022443"/>
    </source>
</evidence>
<feature type="compositionally biased region" description="Low complexity" evidence="5">
    <location>
        <begin position="1602"/>
        <end position="1614"/>
    </location>
</feature>
<dbReference type="GO" id="GO:0035091">
    <property type="term" value="F:phosphatidylinositol binding"/>
    <property type="evidence" value="ECO:0007669"/>
    <property type="project" value="InterPro"/>
</dbReference>
<evidence type="ECO:0000313" key="9">
    <source>
        <dbReference type="RefSeq" id="XP_055867455.1"/>
    </source>
</evidence>
<feature type="compositionally biased region" description="Polar residues" evidence="5">
    <location>
        <begin position="58"/>
        <end position="69"/>
    </location>
</feature>
<feature type="compositionally biased region" description="Basic and acidic residues" evidence="5">
    <location>
        <begin position="2802"/>
        <end position="2814"/>
    </location>
</feature>
<feature type="region of interest" description="Disordered" evidence="5">
    <location>
        <begin position="3048"/>
        <end position="3075"/>
    </location>
</feature>
<dbReference type="RefSeq" id="XP_055867456.1">
    <property type="nucleotide sequence ID" value="XM_056011481.1"/>
</dbReference>
<feature type="region of interest" description="Disordered" evidence="5">
    <location>
        <begin position="1926"/>
        <end position="1947"/>
    </location>
</feature>
<feature type="region of interest" description="Disordered" evidence="5">
    <location>
        <begin position="947"/>
        <end position="1075"/>
    </location>
</feature>
<dbReference type="InterPro" id="IPR051576">
    <property type="entry name" value="PX-Rho_GAP"/>
</dbReference>
<dbReference type="InterPro" id="IPR008936">
    <property type="entry name" value="Rho_GTPase_activation_prot"/>
</dbReference>
<feature type="compositionally biased region" description="Low complexity" evidence="5">
    <location>
        <begin position="947"/>
        <end position="962"/>
    </location>
</feature>
<feature type="region of interest" description="Disordered" evidence="5">
    <location>
        <begin position="2529"/>
        <end position="2592"/>
    </location>
</feature>
<proteinExistence type="inferred from homology"/>
<dbReference type="RefSeq" id="XP_055867458.1">
    <property type="nucleotide sequence ID" value="XM_056011483.1"/>
</dbReference>
<dbReference type="FunFam" id="1.10.555.10:FF:000002">
    <property type="entry name" value="rho GTPase-activating protein 32 isoform X1"/>
    <property type="match status" value="1"/>
</dbReference>
<feature type="region of interest" description="Disordered" evidence="5">
    <location>
        <begin position="1107"/>
        <end position="1179"/>
    </location>
</feature>
<feature type="region of interest" description="Disordered" evidence="5">
    <location>
        <begin position="1325"/>
        <end position="1363"/>
    </location>
</feature>
<feature type="compositionally biased region" description="Low complexity" evidence="5">
    <location>
        <begin position="2888"/>
        <end position="2907"/>
    </location>
</feature>
<feature type="compositionally biased region" description="Polar residues" evidence="5">
    <location>
        <begin position="2782"/>
        <end position="2799"/>
    </location>
</feature>
<feature type="compositionally biased region" description="Basic and acidic residues" evidence="5">
    <location>
        <begin position="2405"/>
        <end position="2417"/>
    </location>
</feature>
<feature type="region of interest" description="Disordered" evidence="5">
    <location>
        <begin position="18"/>
        <end position="87"/>
    </location>
</feature>
<feature type="compositionally biased region" description="Polar residues" evidence="5">
    <location>
        <begin position="1499"/>
        <end position="1508"/>
    </location>
</feature>